<evidence type="ECO:0000313" key="2">
    <source>
        <dbReference type="EMBL" id="KAK4459719.1"/>
    </source>
</evidence>
<protein>
    <submittedName>
        <fullName evidence="2">Uncharacterized protein</fullName>
    </submittedName>
</protein>
<comment type="caution">
    <text evidence="2">The sequence shown here is derived from an EMBL/GenBank/DDBJ whole genome shotgun (WGS) entry which is preliminary data.</text>
</comment>
<reference evidence="2" key="1">
    <citation type="journal article" date="2023" name="Mol. Phylogenet. Evol.">
        <title>Genome-scale phylogeny and comparative genomics of the fungal order Sordariales.</title>
        <authorList>
            <person name="Hensen N."/>
            <person name="Bonometti L."/>
            <person name="Westerberg I."/>
            <person name="Brannstrom I.O."/>
            <person name="Guillou S."/>
            <person name="Cros-Aarteil S."/>
            <person name="Calhoun S."/>
            <person name="Haridas S."/>
            <person name="Kuo A."/>
            <person name="Mondo S."/>
            <person name="Pangilinan J."/>
            <person name="Riley R."/>
            <person name="LaButti K."/>
            <person name="Andreopoulos B."/>
            <person name="Lipzen A."/>
            <person name="Chen C."/>
            <person name="Yan M."/>
            <person name="Daum C."/>
            <person name="Ng V."/>
            <person name="Clum A."/>
            <person name="Steindorff A."/>
            <person name="Ohm R.A."/>
            <person name="Martin F."/>
            <person name="Silar P."/>
            <person name="Natvig D.O."/>
            <person name="Lalanne C."/>
            <person name="Gautier V."/>
            <person name="Ament-Velasquez S.L."/>
            <person name="Kruys A."/>
            <person name="Hutchinson M.I."/>
            <person name="Powell A.J."/>
            <person name="Barry K."/>
            <person name="Miller A.N."/>
            <person name="Grigoriev I.V."/>
            <person name="Debuchy R."/>
            <person name="Gladieux P."/>
            <person name="Hiltunen Thoren M."/>
            <person name="Johannesson H."/>
        </authorList>
    </citation>
    <scope>NUCLEOTIDE SEQUENCE</scope>
    <source>
        <strain evidence="2">PSN324</strain>
    </source>
</reference>
<dbReference type="EMBL" id="MU865029">
    <property type="protein sequence ID" value="KAK4459719.1"/>
    <property type="molecule type" value="Genomic_DNA"/>
</dbReference>
<keyword evidence="3" id="KW-1185">Reference proteome</keyword>
<organism evidence="2 3">
    <name type="scientific">Cladorrhinum samala</name>
    <dbReference type="NCBI Taxonomy" id="585594"/>
    <lineage>
        <taxon>Eukaryota</taxon>
        <taxon>Fungi</taxon>
        <taxon>Dikarya</taxon>
        <taxon>Ascomycota</taxon>
        <taxon>Pezizomycotina</taxon>
        <taxon>Sordariomycetes</taxon>
        <taxon>Sordariomycetidae</taxon>
        <taxon>Sordariales</taxon>
        <taxon>Podosporaceae</taxon>
        <taxon>Cladorrhinum</taxon>
    </lineage>
</organism>
<keyword evidence="1" id="KW-0472">Membrane</keyword>
<keyword evidence="1" id="KW-0812">Transmembrane</keyword>
<accession>A0AAV9HHT0</accession>
<proteinExistence type="predicted"/>
<evidence type="ECO:0000256" key="1">
    <source>
        <dbReference type="SAM" id="Phobius"/>
    </source>
</evidence>
<evidence type="ECO:0000313" key="3">
    <source>
        <dbReference type="Proteomes" id="UP001321749"/>
    </source>
</evidence>
<sequence length="52" mass="5382">MAPRKASRNPIVGAYNAMFNSDNAPITRSVLSFGVAVALLATGFGEAFLVPA</sequence>
<gene>
    <name evidence="2" type="ORF">QBC42DRAFT_289238</name>
</gene>
<keyword evidence="1" id="KW-1133">Transmembrane helix</keyword>
<reference evidence="2" key="2">
    <citation type="submission" date="2023-06" db="EMBL/GenBank/DDBJ databases">
        <authorList>
            <consortium name="Lawrence Berkeley National Laboratory"/>
            <person name="Mondo S.J."/>
            <person name="Hensen N."/>
            <person name="Bonometti L."/>
            <person name="Westerberg I."/>
            <person name="Brannstrom I.O."/>
            <person name="Guillou S."/>
            <person name="Cros-Aarteil S."/>
            <person name="Calhoun S."/>
            <person name="Haridas S."/>
            <person name="Kuo A."/>
            <person name="Pangilinan J."/>
            <person name="Riley R."/>
            <person name="Labutti K."/>
            <person name="Andreopoulos B."/>
            <person name="Lipzen A."/>
            <person name="Chen C."/>
            <person name="Yanf M."/>
            <person name="Daum C."/>
            <person name="Ng V."/>
            <person name="Clum A."/>
            <person name="Steindorff A."/>
            <person name="Ohm R."/>
            <person name="Martin F."/>
            <person name="Silar P."/>
            <person name="Natvig D."/>
            <person name="Lalanne C."/>
            <person name="Gautier V."/>
            <person name="Ament-Velasquez S.L."/>
            <person name="Kruys A."/>
            <person name="Hutchinson M.I."/>
            <person name="Powell A.J."/>
            <person name="Barry K."/>
            <person name="Miller A.N."/>
            <person name="Grigoriev I.V."/>
            <person name="Debuchy R."/>
            <person name="Gladieux P."/>
            <person name="Thoren M.H."/>
            <person name="Johannesson H."/>
        </authorList>
    </citation>
    <scope>NUCLEOTIDE SEQUENCE</scope>
    <source>
        <strain evidence="2">PSN324</strain>
    </source>
</reference>
<name>A0AAV9HHT0_9PEZI</name>
<dbReference type="AlphaFoldDB" id="A0AAV9HHT0"/>
<dbReference type="Proteomes" id="UP001321749">
    <property type="component" value="Unassembled WGS sequence"/>
</dbReference>
<feature type="transmembrane region" description="Helical" evidence="1">
    <location>
        <begin position="30"/>
        <end position="50"/>
    </location>
</feature>